<dbReference type="AlphaFoldDB" id="A0A9W9FBW5"/>
<dbReference type="OrthoDB" id="3862662at2759"/>
<proteinExistence type="predicted"/>
<dbReference type="EMBL" id="JAPQKH010000005">
    <property type="protein sequence ID" value="KAJ5097385.1"/>
    <property type="molecule type" value="Genomic_DNA"/>
</dbReference>
<organism evidence="1 2">
    <name type="scientific">Penicillium angulare</name>
    <dbReference type="NCBI Taxonomy" id="116970"/>
    <lineage>
        <taxon>Eukaryota</taxon>
        <taxon>Fungi</taxon>
        <taxon>Dikarya</taxon>
        <taxon>Ascomycota</taxon>
        <taxon>Pezizomycotina</taxon>
        <taxon>Eurotiomycetes</taxon>
        <taxon>Eurotiomycetidae</taxon>
        <taxon>Eurotiales</taxon>
        <taxon>Aspergillaceae</taxon>
        <taxon>Penicillium</taxon>
    </lineage>
</organism>
<dbReference type="Proteomes" id="UP001149165">
    <property type="component" value="Unassembled WGS sequence"/>
</dbReference>
<protein>
    <submittedName>
        <fullName evidence="1">Uncharacterized protein</fullName>
    </submittedName>
</protein>
<dbReference type="CDD" id="cd12148">
    <property type="entry name" value="fungal_TF_MHR"/>
    <property type="match status" value="1"/>
</dbReference>
<sequence length="357" mass="40450">MPSDESSALPETTSKERGALGRYLFDQLCQHFHPKTLPDTANVFDDAITAYIMTSIPPSEQSVESSLHYWLAFLKFIVQDLQLHKDSPELSEDDREERRRHVALSFNERPYIPDQECELLPIPAPDSVWANLGPLVPTAGTLINGKTLGYRVMSLDMIGIYLPLSKTFLGEIKANILNNLAQWFNSFTLLVGQDFPTIADPECDMTPPSNIPRIAYYGLHMYHCMFILLHGPMDIVRMYKDHEWQASLDFLTAGEHAAACANKLGRHSDKLIMRNCAINLEVLDKFVATTNMDYQHTFAKFIRRALSYNMGNAAPENEMQINNLVSQPLDPEILPYRWIPGHRGLQIGPESKILDDS</sequence>
<name>A0A9W9FBW5_9EURO</name>
<gene>
    <name evidence="1" type="ORF">N7456_008106</name>
</gene>
<evidence type="ECO:0000313" key="2">
    <source>
        <dbReference type="Proteomes" id="UP001149165"/>
    </source>
</evidence>
<keyword evidence="2" id="KW-1185">Reference proteome</keyword>
<reference evidence="1" key="1">
    <citation type="submission" date="2022-11" db="EMBL/GenBank/DDBJ databases">
        <authorList>
            <person name="Petersen C."/>
        </authorList>
    </citation>
    <scope>NUCLEOTIDE SEQUENCE</scope>
    <source>
        <strain evidence="1">IBT 30069</strain>
    </source>
</reference>
<evidence type="ECO:0000313" key="1">
    <source>
        <dbReference type="EMBL" id="KAJ5097385.1"/>
    </source>
</evidence>
<accession>A0A9W9FBW5</accession>
<reference evidence="1" key="2">
    <citation type="journal article" date="2023" name="IMA Fungus">
        <title>Comparative genomic study of the Penicillium genus elucidates a diverse pangenome and 15 lateral gene transfer events.</title>
        <authorList>
            <person name="Petersen C."/>
            <person name="Sorensen T."/>
            <person name="Nielsen M.R."/>
            <person name="Sondergaard T.E."/>
            <person name="Sorensen J.L."/>
            <person name="Fitzpatrick D.A."/>
            <person name="Frisvad J.C."/>
            <person name="Nielsen K.L."/>
        </authorList>
    </citation>
    <scope>NUCLEOTIDE SEQUENCE</scope>
    <source>
        <strain evidence="1">IBT 30069</strain>
    </source>
</reference>
<comment type="caution">
    <text evidence="1">The sequence shown here is derived from an EMBL/GenBank/DDBJ whole genome shotgun (WGS) entry which is preliminary data.</text>
</comment>